<keyword evidence="4" id="KW-1185">Reference proteome</keyword>
<feature type="region of interest" description="Disordered" evidence="1">
    <location>
        <begin position="876"/>
        <end position="961"/>
    </location>
</feature>
<protein>
    <recommendedName>
        <fullName evidence="2">WW domain-containing protein</fullName>
    </recommendedName>
</protein>
<evidence type="ECO:0000313" key="3">
    <source>
        <dbReference type="EMBL" id="KAL1500265.1"/>
    </source>
</evidence>
<dbReference type="Gene3D" id="1.20.5.190">
    <property type="match status" value="1"/>
</dbReference>
<feature type="compositionally biased region" description="Basic and acidic residues" evidence="1">
    <location>
        <begin position="579"/>
        <end position="591"/>
    </location>
</feature>
<feature type="compositionally biased region" description="Basic residues" evidence="1">
    <location>
        <begin position="568"/>
        <end position="578"/>
    </location>
</feature>
<gene>
    <name evidence="3" type="ORF">AB1Y20_012932</name>
</gene>
<accession>A0AB34IJS7</accession>
<evidence type="ECO:0000313" key="4">
    <source>
        <dbReference type="Proteomes" id="UP001515480"/>
    </source>
</evidence>
<reference evidence="3 4" key="1">
    <citation type="journal article" date="2024" name="Science">
        <title>Giant polyketide synthase enzymes in the biosynthesis of giant marine polyether toxins.</title>
        <authorList>
            <person name="Fallon T.R."/>
            <person name="Shende V.V."/>
            <person name="Wierzbicki I.H."/>
            <person name="Pendleton A.L."/>
            <person name="Watervoot N.F."/>
            <person name="Auber R.P."/>
            <person name="Gonzalez D.J."/>
            <person name="Wisecaver J.H."/>
            <person name="Moore B.S."/>
        </authorList>
    </citation>
    <scope>NUCLEOTIDE SEQUENCE [LARGE SCALE GENOMIC DNA]</scope>
    <source>
        <strain evidence="3 4">12B1</strain>
    </source>
</reference>
<proteinExistence type="predicted"/>
<dbReference type="SUPFAM" id="SSF51045">
    <property type="entry name" value="WW domain"/>
    <property type="match status" value="1"/>
</dbReference>
<evidence type="ECO:0000256" key="1">
    <source>
        <dbReference type="SAM" id="MobiDB-lite"/>
    </source>
</evidence>
<dbReference type="InterPro" id="IPR001202">
    <property type="entry name" value="WW_dom"/>
</dbReference>
<dbReference type="InterPro" id="IPR036020">
    <property type="entry name" value="WW_dom_sf"/>
</dbReference>
<comment type="caution">
    <text evidence="3">The sequence shown here is derived from an EMBL/GenBank/DDBJ whole genome shotgun (WGS) entry which is preliminary data.</text>
</comment>
<dbReference type="PROSITE" id="PS50020">
    <property type="entry name" value="WW_DOMAIN_2"/>
    <property type="match status" value="1"/>
</dbReference>
<feature type="compositionally biased region" description="Pro residues" evidence="1">
    <location>
        <begin position="885"/>
        <end position="895"/>
    </location>
</feature>
<sequence length="1866" mass="210756">MTTDDADDSATPAAPSRVMSDIPTPSSYAEATSGRYASRWRDAMNEEIKSLQEHGTWELVERSKLPPGRKPTKSNARMSRAHQSRVPSTIKVLAKPRPNDVVVQAAANHLRQLSHLLEFMSPADLAELRHTDGGVATHEAIQSFQPLAEQFHLPRITLSPRHGSPRNAPKRKPSRTTPRARLPPAPVGPLVSCTQDESSYHHNAAPSPAVRDVSLSPELLQRLMAPSVGKPSEPPTIPPSRVGSSLAEGEEEEEEPVPELAPVVLLRKQPLDLVIERRQQAVAALHSLLHSVERVRHSSHKLPAHVAKAYYKQLRHIIGWYRVTATELVERIQWFREQESGQVPKLQRIPNGEWRHCYPPFIRGGVNWMLTIGREELAFAPLPGASDPLLLQWFAKEDAEWEGDGSVPSELLSPARMHSILERSRMQKAHEVLLREAFLNGLSNVDTPYVSRDNELGATFELLLYGIGGKYSSIERRIIRIATLRAAFVAASRRIQAKWRSLLAQRYVRRELAALQLQAAYYRWRACQVAKRRRERAVAALTKGASAKSGDATRPAKTKEQAAVTIQKRCRARQKRLRAKEENSDLGHPDEAQDSLDNSEAAVRIQARMRGRAGKDKATDVRKKSITLIDAFKTQKGLEAVSKVCRAHRTRFAFSHLLLKAHKQRQISSELSGTNDLALRGGQRSMSETSWRMAVETVRERCTQAIQAVEEDFVSKTKFHTEFQHLSLEMERAKTRYWYCESVLNGSLPAHLSTHEKLEQSAMIQLAETKVKSLREQRKIRVTTDTTPELQVCRLIGCLKALVELLELLGGEPLHELLPLERQLRSTLEHMGVSNPVAYDTPPPSREGYGRATLPTKASQNRKHIVKLQMQMFNKEARNSTRKTPAPPETRPPKPNYGAGRRRMTVVASSANRPVNHGATEWDSGDASFQDGAFNSRHSQSVAETESSPAASTAEKARGAELEESIEVAERELRKLKTVSEILLEMRAIEAPPKINAKHLHDTEVLMAQLADGIRRVCDGEAVHGRLAQFIAQTKGSLDFLEVIDAFDFRRQRRLARSKYAEYGVLAMQAERTDGEVKRWRNRMAMLDAMQHYLEHELPALERSAREKMDATVTIRMNLNVDSLDETVQHALIEDIEDWLGVPAGRLRVHSVDKVAHYNPDRSNIHVAVLEGSGKTVEEICHEIKVACDSGTLEENWNQIRRQLPQLPASRKIETLSAQITPSRFVVHDARSLADRGQEANAAKLAAKADLLPLAAKEQLATSAQAQLWKLEGVEATLPQCHNPELDEARATNRQRKPRLMQLARDAEIHITRFAEAESRTISLEARAEAIHRLIACSQADTMQAEKKEPKKKETREYSANALREVSQQLLRERRQLEAKLKASAEYAAEFGTLNASSAFQKKYQAQGSLQLLKDLHAKQLQRATPAPPPVEPSVRMTAHFRFKAKQETLYRDVVMAMARAGAKMAEEYKAYTQEESQGHWGMMKAMIQMQPRKCMVDETVFSHEHVESCATQLGLNLRVFRDLHALPVVLFYLRAPLPAHWVERPPRVRRSLTAVNTSSSNLLSKVAHVQDLISPRLDSKFVNRTFGRSAAPPNQNDSRDQVQFINDLTGDIDPHHPLRSVFTRLAKIQVKQQHKSQRRAEEDGAPEAWMEFVEPSGSPYYFCFLTQKREYEFPPLVPTQQLGMQLIKTAKDTHAQRLHQRLASRTVHLTPASLEAMKLNIEAEQRSKTRRAALLCKMPLSMVQITATAQYLSLEPMTQNHLMWVASAALCDTMMGTLPVGWQKCKQRGGSNRLPVYYHNQLLRVSQWEHPSLSHWRSLLHELQSIEQQHIAQDFSFDRRGSSDVVVRPEERRRSMIWVEADDRH</sequence>
<organism evidence="3 4">
    <name type="scientific">Prymnesium parvum</name>
    <name type="common">Toxic golden alga</name>
    <dbReference type="NCBI Taxonomy" id="97485"/>
    <lineage>
        <taxon>Eukaryota</taxon>
        <taxon>Haptista</taxon>
        <taxon>Haptophyta</taxon>
        <taxon>Prymnesiophyceae</taxon>
        <taxon>Prymnesiales</taxon>
        <taxon>Prymnesiaceae</taxon>
        <taxon>Prymnesium</taxon>
    </lineage>
</organism>
<feature type="region of interest" description="Disordered" evidence="1">
    <location>
        <begin position="63"/>
        <end position="87"/>
    </location>
</feature>
<dbReference type="PROSITE" id="PS50096">
    <property type="entry name" value="IQ"/>
    <property type="match status" value="2"/>
</dbReference>
<dbReference type="EMBL" id="JBGBPQ010000023">
    <property type="protein sequence ID" value="KAL1500265.1"/>
    <property type="molecule type" value="Genomic_DNA"/>
</dbReference>
<feature type="region of interest" description="Disordered" evidence="1">
    <location>
        <begin position="226"/>
        <end position="256"/>
    </location>
</feature>
<feature type="region of interest" description="Disordered" evidence="1">
    <location>
        <begin position="541"/>
        <end position="599"/>
    </location>
</feature>
<evidence type="ECO:0000259" key="2">
    <source>
        <dbReference type="PROSITE" id="PS50020"/>
    </source>
</evidence>
<feature type="domain" description="WW" evidence="2">
    <location>
        <begin position="1777"/>
        <end position="1814"/>
    </location>
</feature>
<feature type="region of interest" description="Disordered" evidence="1">
    <location>
        <begin position="1"/>
        <end position="32"/>
    </location>
</feature>
<feature type="region of interest" description="Disordered" evidence="1">
    <location>
        <begin position="156"/>
        <end position="210"/>
    </location>
</feature>
<dbReference type="CDD" id="cd00201">
    <property type="entry name" value="WW"/>
    <property type="match status" value="1"/>
</dbReference>
<dbReference type="Proteomes" id="UP001515480">
    <property type="component" value="Unassembled WGS sequence"/>
</dbReference>
<name>A0AB34IJS7_PRYPA</name>
<feature type="compositionally biased region" description="Low complexity" evidence="1">
    <location>
        <begin position="943"/>
        <end position="954"/>
    </location>
</feature>